<protein>
    <submittedName>
        <fullName evidence="1">Uncharacterized protein</fullName>
    </submittedName>
</protein>
<feature type="non-terminal residue" evidence="1">
    <location>
        <position position="1"/>
    </location>
</feature>
<reference evidence="1 2" key="1">
    <citation type="journal article" date="2020" name="IScience">
        <title>Genome Sequencing of the Endangered Kingdonia uniflora (Circaeasteraceae, Ranunculales) Reveals Potential Mechanisms of Evolutionary Specialization.</title>
        <authorList>
            <person name="Sun Y."/>
            <person name="Deng T."/>
            <person name="Zhang A."/>
            <person name="Moore M.J."/>
            <person name="Landis J.B."/>
            <person name="Lin N."/>
            <person name="Zhang H."/>
            <person name="Zhang X."/>
            <person name="Huang J."/>
            <person name="Zhang X."/>
            <person name="Sun H."/>
            <person name="Wang H."/>
        </authorList>
    </citation>
    <scope>NUCLEOTIDE SEQUENCE [LARGE SCALE GENOMIC DNA]</scope>
    <source>
        <strain evidence="1">TB1705</strain>
        <tissue evidence="1">Leaf</tissue>
    </source>
</reference>
<evidence type="ECO:0000313" key="1">
    <source>
        <dbReference type="EMBL" id="KAF6172827.1"/>
    </source>
</evidence>
<accession>A0A7J7P064</accession>
<keyword evidence="2" id="KW-1185">Reference proteome</keyword>
<comment type="caution">
    <text evidence="1">The sequence shown here is derived from an EMBL/GenBank/DDBJ whole genome shotgun (WGS) entry which is preliminary data.</text>
</comment>
<dbReference type="AlphaFoldDB" id="A0A7J7P064"/>
<sequence>KRNNHVFFDDKVCVKIDWLEQLNRHYVQQKIVLKVDMYCDKCRTRAFKVAAVAEAELSSPFFCLLDNTI</sequence>
<organism evidence="1 2">
    <name type="scientific">Kingdonia uniflora</name>
    <dbReference type="NCBI Taxonomy" id="39325"/>
    <lineage>
        <taxon>Eukaryota</taxon>
        <taxon>Viridiplantae</taxon>
        <taxon>Streptophyta</taxon>
        <taxon>Embryophyta</taxon>
        <taxon>Tracheophyta</taxon>
        <taxon>Spermatophyta</taxon>
        <taxon>Magnoliopsida</taxon>
        <taxon>Ranunculales</taxon>
        <taxon>Circaeasteraceae</taxon>
        <taxon>Kingdonia</taxon>
    </lineage>
</organism>
<dbReference type="EMBL" id="JACGCM010000377">
    <property type="protein sequence ID" value="KAF6172827.1"/>
    <property type="molecule type" value="Genomic_DNA"/>
</dbReference>
<dbReference type="Proteomes" id="UP000541444">
    <property type="component" value="Unassembled WGS sequence"/>
</dbReference>
<evidence type="ECO:0000313" key="2">
    <source>
        <dbReference type="Proteomes" id="UP000541444"/>
    </source>
</evidence>
<dbReference type="Gene3D" id="3.30.70.100">
    <property type="match status" value="1"/>
</dbReference>
<gene>
    <name evidence="1" type="ORF">GIB67_034679</name>
</gene>
<proteinExistence type="predicted"/>
<name>A0A7J7P064_9MAGN</name>
<dbReference type="OrthoDB" id="692882at2759"/>